<dbReference type="EMBL" id="FOCG01000001">
    <property type="protein sequence ID" value="SEM63702.1"/>
    <property type="molecule type" value="Genomic_DNA"/>
</dbReference>
<dbReference type="RefSeq" id="WP_092752244.1">
    <property type="nucleotide sequence ID" value="NZ_FOCG01000001.1"/>
</dbReference>
<dbReference type="STRING" id="474960.SAMN05216180_1004"/>
<evidence type="ECO:0000313" key="2">
    <source>
        <dbReference type="Proteomes" id="UP000199158"/>
    </source>
</evidence>
<dbReference type="Proteomes" id="UP000199158">
    <property type="component" value="Unassembled WGS sequence"/>
</dbReference>
<reference evidence="1 2" key="1">
    <citation type="submission" date="2016-10" db="EMBL/GenBank/DDBJ databases">
        <authorList>
            <person name="de Groot N.N."/>
        </authorList>
    </citation>
    <scope>NUCLEOTIDE SEQUENCE [LARGE SCALE GENOMIC DNA]</scope>
    <source>
        <strain evidence="1 2">CGMCC 1.5070</strain>
    </source>
</reference>
<dbReference type="AlphaFoldDB" id="A0A1H7ZYF9"/>
<gene>
    <name evidence="1" type="ORF">SAMN05216180_1004</name>
</gene>
<protein>
    <submittedName>
        <fullName evidence="1">Uncharacterized protein</fullName>
    </submittedName>
</protein>
<evidence type="ECO:0000313" key="1">
    <source>
        <dbReference type="EMBL" id="SEM63702.1"/>
    </source>
</evidence>
<accession>A0A1H7ZYF9</accession>
<organism evidence="1 2">
    <name type="scientific">Hydrogenoanaerobacterium saccharovorans</name>
    <dbReference type="NCBI Taxonomy" id="474960"/>
    <lineage>
        <taxon>Bacteria</taxon>
        <taxon>Bacillati</taxon>
        <taxon>Bacillota</taxon>
        <taxon>Clostridia</taxon>
        <taxon>Eubacteriales</taxon>
        <taxon>Oscillospiraceae</taxon>
        <taxon>Hydrogenoanaerobacterium</taxon>
    </lineage>
</organism>
<name>A0A1H7ZYF9_9FIRM</name>
<sequence length="61" mass="6763">MSVKHREDSIQALKIKNTQEQLQFAELALKLAQQDTIIADLQQANAQLLLQMAQTGGNTNV</sequence>
<keyword evidence="2" id="KW-1185">Reference proteome</keyword>
<proteinExistence type="predicted"/>